<evidence type="ECO:0000256" key="1">
    <source>
        <dbReference type="ARBA" id="ARBA00006962"/>
    </source>
</evidence>
<sequence length="423" mass="47189">MRILFVSRAERTHFLSMVPLAWALRTAGHEVRVASQPELVDVVTTAGLSAVPVGRDHDFWRLLDVFPARQHKARAGQSVPFDAVDLPEEEVSWEYLRDGYRKVVPWWFRLVNEPMVDDLVDFCRAWRPDLVIWEPGTFAAPIAAEAVGAAHARITCGADLYGWVRRMFTDRLGQLPEQDREDPLADWLSRVAERHGVAFDETMTHGHFTIDQLPPSLRLETRGLRYLAMRHIPYNGRSVTPPWLWAPPERPRVCLTLGLTDSERFGGYSVSVGELVESLAELDAEIVATVAEKEQDALGTLPDNVRVESFVPLHALLPHCDAVVHHGGWGTVCSAVASGVPQILVPQEFDAPYFGRRVSALGAGEHIAPDALTAEGIGAAVDRLLNLERYRAGADRLRSEAERMPAPNRFVPVLEEAVARYLR</sequence>
<dbReference type="PANTHER" id="PTHR48050">
    <property type="entry name" value="STEROL 3-BETA-GLUCOSYLTRANSFERASE"/>
    <property type="match status" value="1"/>
</dbReference>
<feature type="domain" description="Erythromycin biosynthesis protein CIII-like N-terminal" evidence="6">
    <location>
        <begin position="22"/>
        <end position="258"/>
    </location>
</feature>
<protein>
    <submittedName>
        <fullName evidence="7">Glycosyltransferase (Activator-dependent family)</fullName>
    </submittedName>
</protein>
<keyword evidence="8" id="KW-1185">Reference proteome</keyword>
<dbReference type="EMBL" id="JADBDY010000001">
    <property type="protein sequence ID" value="MBE1455945.1"/>
    <property type="molecule type" value="Genomic_DNA"/>
</dbReference>
<accession>A0ABR9HA75</accession>
<dbReference type="SUPFAM" id="SSF53756">
    <property type="entry name" value="UDP-Glycosyltransferase/glycogen phosphorylase"/>
    <property type="match status" value="1"/>
</dbReference>
<dbReference type="RefSeq" id="WP_192733294.1">
    <property type="nucleotide sequence ID" value="NZ_JADBDY010000001.1"/>
</dbReference>
<evidence type="ECO:0000259" key="6">
    <source>
        <dbReference type="Pfam" id="PF21036"/>
    </source>
</evidence>
<dbReference type="Pfam" id="PF06722">
    <property type="entry name" value="EryCIII-like_C"/>
    <property type="match status" value="1"/>
</dbReference>
<organism evidence="7 8">
    <name type="scientific">Nocardiopsis terrae</name>
    <dbReference type="NCBI Taxonomy" id="372655"/>
    <lineage>
        <taxon>Bacteria</taxon>
        <taxon>Bacillati</taxon>
        <taxon>Actinomycetota</taxon>
        <taxon>Actinomycetes</taxon>
        <taxon>Streptosporangiales</taxon>
        <taxon>Nocardiopsidaceae</taxon>
        <taxon>Nocardiopsis</taxon>
    </lineage>
</organism>
<feature type="domain" description="Erythromycin biosynthesis protein CIII-like C-terminal" evidence="5">
    <location>
        <begin position="275"/>
        <end position="416"/>
    </location>
</feature>
<dbReference type="NCBIfam" id="TIGR04516">
    <property type="entry name" value="glycosyl_450act"/>
    <property type="match status" value="1"/>
</dbReference>
<keyword evidence="3" id="KW-0808">Transferase</keyword>
<evidence type="ECO:0000256" key="4">
    <source>
        <dbReference type="ARBA" id="ARBA00023194"/>
    </source>
</evidence>
<proteinExistence type="inferred from homology"/>
<dbReference type="Pfam" id="PF21036">
    <property type="entry name" value="EryCIII-like_N"/>
    <property type="match status" value="1"/>
</dbReference>
<evidence type="ECO:0000259" key="5">
    <source>
        <dbReference type="Pfam" id="PF06722"/>
    </source>
</evidence>
<gene>
    <name evidence="7" type="ORF">H4W79_000159</name>
</gene>
<comment type="caution">
    <text evidence="7">The sequence shown here is derived from an EMBL/GenBank/DDBJ whole genome shotgun (WGS) entry which is preliminary data.</text>
</comment>
<dbReference type="InterPro" id="IPR050426">
    <property type="entry name" value="Glycosyltransferase_28"/>
</dbReference>
<keyword evidence="2" id="KW-0328">Glycosyltransferase</keyword>
<dbReference type="CDD" id="cd03784">
    <property type="entry name" value="GT1_Gtf-like"/>
    <property type="match status" value="1"/>
</dbReference>
<dbReference type="PANTHER" id="PTHR48050:SF13">
    <property type="entry name" value="STEROL 3-BETA-GLUCOSYLTRANSFERASE UGT80A2"/>
    <property type="match status" value="1"/>
</dbReference>
<dbReference type="Gene3D" id="3.40.50.2000">
    <property type="entry name" value="Glycogen Phosphorylase B"/>
    <property type="match status" value="2"/>
</dbReference>
<evidence type="ECO:0000313" key="7">
    <source>
        <dbReference type="EMBL" id="MBE1455945.1"/>
    </source>
</evidence>
<evidence type="ECO:0000256" key="2">
    <source>
        <dbReference type="ARBA" id="ARBA00022676"/>
    </source>
</evidence>
<reference evidence="7 8" key="1">
    <citation type="submission" date="2020-10" db="EMBL/GenBank/DDBJ databases">
        <title>Sequencing the genomes of 1000 actinobacteria strains.</title>
        <authorList>
            <person name="Klenk H.-P."/>
        </authorList>
    </citation>
    <scope>NUCLEOTIDE SEQUENCE [LARGE SCALE GENOMIC DNA]</scope>
    <source>
        <strain evidence="7 8">DSM 45157</strain>
    </source>
</reference>
<name>A0ABR9HA75_9ACTN</name>
<dbReference type="InterPro" id="IPR010610">
    <property type="entry name" value="EryCIII-like_C"/>
</dbReference>
<dbReference type="Proteomes" id="UP000598217">
    <property type="component" value="Unassembled WGS sequence"/>
</dbReference>
<comment type="similarity">
    <text evidence="1">Belongs to the glycosyltransferase 28 family.</text>
</comment>
<dbReference type="InterPro" id="IPR030953">
    <property type="entry name" value="Glycosyl_450act"/>
</dbReference>
<evidence type="ECO:0000256" key="3">
    <source>
        <dbReference type="ARBA" id="ARBA00022679"/>
    </source>
</evidence>
<dbReference type="InterPro" id="IPR048284">
    <property type="entry name" value="EryCIII-like_N"/>
</dbReference>
<dbReference type="InterPro" id="IPR002213">
    <property type="entry name" value="UDP_glucos_trans"/>
</dbReference>
<evidence type="ECO:0000313" key="8">
    <source>
        <dbReference type="Proteomes" id="UP000598217"/>
    </source>
</evidence>
<keyword evidence="4" id="KW-0045">Antibiotic biosynthesis</keyword>